<dbReference type="AlphaFoldDB" id="A0A4S4CWS0"/>
<dbReference type="Proteomes" id="UP000306102">
    <property type="component" value="Unassembled WGS sequence"/>
</dbReference>
<gene>
    <name evidence="2" type="ORF">TEA_004376</name>
</gene>
<proteinExistence type="predicted"/>
<name>A0A4S4CWS0_CAMSN</name>
<evidence type="ECO:0000256" key="1">
    <source>
        <dbReference type="SAM" id="Phobius"/>
    </source>
</evidence>
<dbReference type="EMBL" id="SDRB02013710">
    <property type="protein sequence ID" value="THF94324.1"/>
    <property type="molecule type" value="Genomic_DNA"/>
</dbReference>
<keyword evidence="1" id="KW-1133">Transmembrane helix</keyword>
<protein>
    <submittedName>
        <fullName evidence="2">Uncharacterized protein</fullName>
    </submittedName>
</protein>
<feature type="transmembrane region" description="Helical" evidence="1">
    <location>
        <begin position="772"/>
        <end position="797"/>
    </location>
</feature>
<dbReference type="STRING" id="542762.A0A4S4CWS0"/>
<comment type="caution">
    <text evidence="2">The sequence shown here is derived from an EMBL/GenBank/DDBJ whole genome shotgun (WGS) entry which is preliminary data.</text>
</comment>
<keyword evidence="1" id="KW-0472">Membrane</keyword>
<dbReference type="GO" id="GO:0009941">
    <property type="term" value="C:chloroplast envelope"/>
    <property type="evidence" value="ECO:0007669"/>
    <property type="project" value="TreeGrafter"/>
</dbReference>
<organism evidence="2 3">
    <name type="scientific">Camellia sinensis var. sinensis</name>
    <name type="common">China tea</name>
    <dbReference type="NCBI Taxonomy" id="542762"/>
    <lineage>
        <taxon>Eukaryota</taxon>
        <taxon>Viridiplantae</taxon>
        <taxon>Streptophyta</taxon>
        <taxon>Embryophyta</taxon>
        <taxon>Tracheophyta</taxon>
        <taxon>Spermatophyta</taxon>
        <taxon>Magnoliopsida</taxon>
        <taxon>eudicotyledons</taxon>
        <taxon>Gunneridae</taxon>
        <taxon>Pentapetalae</taxon>
        <taxon>asterids</taxon>
        <taxon>Ericales</taxon>
        <taxon>Theaceae</taxon>
        <taxon>Camellia</taxon>
    </lineage>
</organism>
<dbReference type="PANTHER" id="PTHR47380">
    <property type="entry name" value="OS02G0533000 PROTEIN"/>
    <property type="match status" value="1"/>
</dbReference>
<evidence type="ECO:0000313" key="3">
    <source>
        <dbReference type="Proteomes" id="UP000306102"/>
    </source>
</evidence>
<reference evidence="2 3" key="1">
    <citation type="journal article" date="2018" name="Proc. Natl. Acad. Sci. U.S.A.">
        <title>Draft genome sequence of Camellia sinensis var. sinensis provides insights into the evolution of the tea genome and tea quality.</title>
        <authorList>
            <person name="Wei C."/>
            <person name="Yang H."/>
            <person name="Wang S."/>
            <person name="Zhao J."/>
            <person name="Liu C."/>
            <person name="Gao L."/>
            <person name="Xia E."/>
            <person name="Lu Y."/>
            <person name="Tai Y."/>
            <person name="She G."/>
            <person name="Sun J."/>
            <person name="Cao H."/>
            <person name="Tong W."/>
            <person name="Gao Q."/>
            <person name="Li Y."/>
            <person name="Deng W."/>
            <person name="Jiang X."/>
            <person name="Wang W."/>
            <person name="Chen Q."/>
            <person name="Zhang S."/>
            <person name="Li H."/>
            <person name="Wu J."/>
            <person name="Wang P."/>
            <person name="Li P."/>
            <person name="Shi C."/>
            <person name="Zheng F."/>
            <person name="Jian J."/>
            <person name="Huang B."/>
            <person name="Shan D."/>
            <person name="Shi M."/>
            <person name="Fang C."/>
            <person name="Yue Y."/>
            <person name="Li F."/>
            <person name="Li D."/>
            <person name="Wei S."/>
            <person name="Han B."/>
            <person name="Jiang C."/>
            <person name="Yin Y."/>
            <person name="Xia T."/>
            <person name="Zhang Z."/>
            <person name="Bennetzen J.L."/>
            <person name="Zhao S."/>
            <person name="Wan X."/>
        </authorList>
    </citation>
    <scope>NUCLEOTIDE SEQUENCE [LARGE SCALE GENOMIC DNA]</scope>
    <source>
        <strain evidence="3">cv. Shuchazao</strain>
        <tissue evidence="2">Leaf</tissue>
    </source>
</reference>
<keyword evidence="1" id="KW-0812">Transmembrane</keyword>
<accession>A0A4S4CWS0</accession>
<dbReference type="InterPro" id="IPR044200">
    <property type="entry name" value="At5g03900-like"/>
</dbReference>
<evidence type="ECO:0000313" key="2">
    <source>
        <dbReference type="EMBL" id="THF94324.1"/>
    </source>
</evidence>
<sequence>MITVGFDRVDDDLWWEDFFPEWIDEEEKWSSPTCPEIPMPRFEEYGEMDVVVARVPCVRNVFRLQVNLMVANLLVRSGWENNQDRTVYAVFIGSCGPMWEIFRCDDLLWNEGEYRVYKPDLRRLKQKVIMPIGSCQLAPPYAEPGLTVRPSPFSVGGDIYSHQHVHPLHHLNPSVAMGGNSIPHSFMYPTYHVNNLQNMYVVPNCVPNPMSQRYYGQPTFQSVGEGYAVVICSAGGSDIAGFDMLLLELHVTNSGHNVFIIFIQELEVIAMGSESVTLQCMTITDGGGRGGAMVHVAENIRAGVGHRRDWSLVPSGGLVAGEGGFGRGGRSFMLLVLVLVLGLGFQGTCWCHTHRTITCISITSFSVGTDSGHNVFIVFIIFIQELKVIAMGSESVTLQCMTITDGGGRGGAMVHVAENIRAGVGHRRDWSLVPSGGLVAGEGGFGRGGRVSVRLSESERGNVVHLGQHNPPAFLWLGLDRRIFLANTNLSNTAKKKKNESQVRTKSSDYSTLYCFKQQTPLSWLTKSEQLLLKMASISSFFTITPKSHCLSCTKSSILLKPTLQFHSLRHQSSLLLNNNNPSSSSFKVRQNNRWGLLVPSLVVRASIDVASTAIKPGGAVESDKLPVDVRRRAMDAVDSCGGRVTIGDVASKAGLKLNEAQKALQAIAADTNGFLESCSVWGYSSVRPNSTGDIRVALFGFMCLAHITARLTLVELTPFSPSQWTRWFQQVSDEGDVLYVFPKDYRSKLVAKSFRMKIEPFVEKAKSAAEYVVRVSFGTALIASIVIVYTTIIALLSSRRYWDPYYYRRQRVRADGDGMNFIESLCVKEYVVSPSAAFPYSDTAILMYFVWSVTLIGEYIASNGGVVTAEELAPYLDLETTKETLAIMFDGIL</sequence>
<keyword evidence="3" id="KW-1185">Reference proteome</keyword>
<dbReference type="PANTHER" id="PTHR47380:SF4">
    <property type="entry name" value="OS02G0533000 PROTEIN"/>
    <property type="match status" value="1"/>
</dbReference>